<comment type="caution">
    <text evidence="1">The sequence shown here is derived from an EMBL/GenBank/DDBJ whole genome shotgun (WGS) entry which is preliminary data.</text>
</comment>
<evidence type="ECO:0000313" key="1">
    <source>
        <dbReference type="EMBL" id="EMQ93773.1"/>
    </source>
</evidence>
<evidence type="ECO:0008006" key="3">
    <source>
        <dbReference type="Google" id="ProtNLM"/>
    </source>
</evidence>
<gene>
    <name evidence="1" type="ORF">D778_01534</name>
</gene>
<evidence type="ECO:0000313" key="2">
    <source>
        <dbReference type="Proteomes" id="UP000012024"/>
    </source>
</evidence>
<organism evidence="1 2">
    <name type="scientific">Xanthomarina gelatinilytica</name>
    <dbReference type="NCBI Taxonomy" id="1137281"/>
    <lineage>
        <taxon>Bacteria</taxon>
        <taxon>Pseudomonadati</taxon>
        <taxon>Bacteroidota</taxon>
        <taxon>Flavobacteriia</taxon>
        <taxon>Flavobacteriales</taxon>
        <taxon>Flavobacteriaceae</taxon>
        <taxon>Xanthomarina</taxon>
    </lineage>
</organism>
<dbReference type="Proteomes" id="UP000012024">
    <property type="component" value="Unassembled WGS sequence"/>
</dbReference>
<dbReference type="PATRIC" id="fig|1137281.3.peg.2836"/>
<keyword evidence="2" id="KW-1185">Reference proteome</keyword>
<dbReference type="PROSITE" id="PS51257">
    <property type="entry name" value="PROKAR_LIPOPROTEIN"/>
    <property type="match status" value="1"/>
</dbReference>
<accession>M7N5W8</accession>
<name>M7N5W8_9FLAO</name>
<dbReference type="EMBL" id="ANLA01000037">
    <property type="protein sequence ID" value="EMQ93773.1"/>
    <property type="molecule type" value="Genomic_DNA"/>
</dbReference>
<dbReference type="AlphaFoldDB" id="M7N5W8"/>
<protein>
    <recommendedName>
        <fullName evidence="3">Lipoprotein</fullName>
    </recommendedName>
</protein>
<sequence>MNMKNEFTMTKTFLGLLFFIFFFIGCNNEVKTNVPNDKGDFNGLYTVEYEDYDMQYVWIFTEDTRYILYPGTNSEYLNPNKQINYETPTHYYVEGNKFYSCGIETSMKATPLDKCKKEGYDPRFNIISIDTVIEFSNYKYQKIVLEYYNSKSHEKIILKKSL</sequence>
<reference evidence="1 2" key="1">
    <citation type="submission" date="2012-12" db="EMBL/GenBank/DDBJ databases">
        <title>Genome assembly of Formosa sp. AK20.</title>
        <authorList>
            <person name="Kumar R."/>
            <person name="Khatri I."/>
            <person name="Vaidya B."/>
            <person name="Subramanian S."/>
            <person name="Pinnaka A."/>
        </authorList>
    </citation>
    <scope>NUCLEOTIDE SEQUENCE [LARGE SCALE GENOMIC DNA]</scope>
    <source>
        <strain evidence="1 2">AK20</strain>
    </source>
</reference>
<proteinExistence type="predicted"/>